<dbReference type="InParanoid" id="A0A409YH78"/>
<evidence type="ECO:0000313" key="2">
    <source>
        <dbReference type="Proteomes" id="UP000284706"/>
    </source>
</evidence>
<proteinExistence type="predicted"/>
<reference evidence="1 2" key="1">
    <citation type="journal article" date="2018" name="Evol. Lett.">
        <title>Horizontal gene cluster transfer increased hallucinogenic mushroom diversity.</title>
        <authorList>
            <person name="Reynolds H.T."/>
            <person name="Vijayakumar V."/>
            <person name="Gluck-Thaler E."/>
            <person name="Korotkin H.B."/>
            <person name="Matheny P.B."/>
            <person name="Slot J.C."/>
        </authorList>
    </citation>
    <scope>NUCLEOTIDE SEQUENCE [LARGE SCALE GENOMIC DNA]</scope>
    <source>
        <strain evidence="1 2">SRW20</strain>
    </source>
</reference>
<organism evidence="1 2">
    <name type="scientific">Gymnopilus dilepis</name>
    <dbReference type="NCBI Taxonomy" id="231916"/>
    <lineage>
        <taxon>Eukaryota</taxon>
        <taxon>Fungi</taxon>
        <taxon>Dikarya</taxon>
        <taxon>Basidiomycota</taxon>
        <taxon>Agaricomycotina</taxon>
        <taxon>Agaricomycetes</taxon>
        <taxon>Agaricomycetidae</taxon>
        <taxon>Agaricales</taxon>
        <taxon>Agaricineae</taxon>
        <taxon>Hymenogastraceae</taxon>
        <taxon>Gymnopilus</taxon>
    </lineage>
</organism>
<name>A0A409YH78_9AGAR</name>
<protein>
    <submittedName>
        <fullName evidence="1">Uncharacterized protein</fullName>
    </submittedName>
</protein>
<evidence type="ECO:0000313" key="1">
    <source>
        <dbReference type="EMBL" id="PPR02324.1"/>
    </source>
</evidence>
<comment type="caution">
    <text evidence="1">The sequence shown here is derived from an EMBL/GenBank/DDBJ whole genome shotgun (WGS) entry which is preliminary data.</text>
</comment>
<keyword evidence="2" id="KW-1185">Reference proteome</keyword>
<dbReference type="EMBL" id="NHYE01000856">
    <property type="protein sequence ID" value="PPR02324.1"/>
    <property type="molecule type" value="Genomic_DNA"/>
</dbReference>
<accession>A0A409YH78</accession>
<sequence>MTLGVEVSEGRQSVYSGSTVPTSYKSPGIDATHELIFSMKHATKRKSYTIQVLKMFHRGDEMMGVYSICTNIHILPNTPLERDLPRTIRGEHRKLFVKALDQQPTKPAFKGYKIHQ</sequence>
<gene>
    <name evidence="1" type="ORF">CVT26_011709</name>
</gene>
<dbReference type="AlphaFoldDB" id="A0A409YH78"/>
<dbReference type="Proteomes" id="UP000284706">
    <property type="component" value="Unassembled WGS sequence"/>
</dbReference>